<evidence type="ECO:0000259" key="2">
    <source>
        <dbReference type="Pfam" id="PF13568"/>
    </source>
</evidence>
<proteinExistence type="predicted"/>
<dbReference type="Pfam" id="PF13568">
    <property type="entry name" value="OMP_b-brl_2"/>
    <property type="match status" value="1"/>
</dbReference>
<feature type="chain" id="PRO_5020449903" evidence="1">
    <location>
        <begin position="20"/>
        <end position="247"/>
    </location>
</feature>
<dbReference type="EMBL" id="SNYC01000005">
    <property type="protein sequence ID" value="TDQ08209.1"/>
    <property type="molecule type" value="Genomic_DNA"/>
</dbReference>
<accession>A0A4R6SUU5</accession>
<reference evidence="3 4" key="1">
    <citation type="submission" date="2019-03" db="EMBL/GenBank/DDBJ databases">
        <title>Genomic Encyclopedia of Archaeal and Bacterial Type Strains, Phase II (KMG-II): from individual species to whole genera.</title>
        <authorList>
            <person name="Goeker M."/>
        </authorList>
    </citation>
    <scope>NUCLEOTIDE SEQUENCE [LARGE SCALE GENOMIC DNA]</scope>
    <source>
        <strain evidence="3 4">DSM 19035</strain>
    </source>
</reference>
<evidence type="ECO:0000256" key="1">
    <source>
        <dbReference type="SAM" id="SignalP"/>
    </source>
</evidence>
<feature type="signal peptide" evidence="1">
    <location>
        <begin position="1"/>
        <end position="19"/>
    </location>
</feature>
<keyword evidence="4" id="KW-1185">Reference proteome</keyword>
<evidence type="ECO:0000313" key="3">
    <source>
        <dbReference type="EMBL" id="TDQ08209.1"/>
    </source>
</evidence>
<dbReference type="Proteomes" id="UP000295620">
    <property type="component" value="Unassembled WGS sequence"/>
</dbReference>
<dbReference type="InterPro" id="IPR025665">
    <property type="entry name" value="Beta-barrel_OMP_2"/>
</dbReference>
<dbReference type="RefSeq" id="WP_133576605.1">
    <property type="nucleotide sequence ID" value="NZ_SNYC01000005.1"/>
</dbReference>
<keyword evidence="1" id="KW-0732">Signal</keyword>
<name>A0A4R6SUU5_9SPHI</name>
<sequence length="247" mass="27547">MKTKTLLVVLVMYGLCASAQESPEKRIRFGLKAGVNGSLFTKAVDPFDDFDRRGLSYFRRFFRASGFGGVTLDAELSPRISIGAEGLFTSKGMAYREQNDAVIIIDSDGQEQQAYNYYNFNVDYLELPLTINYNFSQTSNLFLTTYAGFAPAINIAAKTKLRYEGDVNGDGRKTRSVKDKLDHVNHFNNSLIAGLKVGDSVADKPAIFLDFRTSYLLNPVFNRSRSDNGNNLDTHMLSFSLGFGVKF</sequence>
<dbReference type="OrthoDB" id="947434at2"/>
<feature type="domain" description="Outer membrane protein beta-barrel" evidence="2">
    <location>
        <begin position="19"/>
        <end position="222"/>
    </location>
</feature>
<organism evidence="3 4">
    <name type="scientific">Pedobacter metabolipauper</name>
    <dbReference type="NCBI Taxonomy" id="425513"/>
    <lineage>
        <taxon>Bacteria</taxon>
        <taxon>Pseudomonadati</taxon>
        <taxon>Bacteroidota</taxon>
        <taxon>Sphingobacteriia</taxon>
        <taxon>Sphingobacteriales</taxon>
        <taxon>Sphingobacteriaceae</taxon>
        <taxon>Pedobacter</taxon>
    </lineage>
</organism>
<evidence type="ECO:0000313" key="4">
    <source>
        <dbReference type="Proteomes" id="UP000295620"/>
    </source>
</evidence>
<comment type="caution">
    <text evidence="3">The sequence shown here is derived from an EMBL/GenBank/DDBJ whole genome shotgun (WGS) entry which is preliminary data.</text>
</comment>
<gene>
    <name evidence="3" type="ORF">ATK78_2716</name>
</gene>
<dbReference type="AlphaFoldDB" id="A0A4R6SUU5"/>
<protein>
    <submittedName>
        <fullName evidence="3">Outer membrane protein with beta-barrel domain</fullName>
    </submittedName>
</protein>